<dbReference type="Proteomes" id="UP000218231">
    <property type="component" value="Unassembled WGS sequence"/>
</dbReference>
<feature type="region of interest" description="Disordered" evidence="1">
    <location>
        <begin position="210"/>
        <end position="266"/>
    </location>
</feature>
<proteinExistence type="predicted"/>
<organism evidence="2 3">
    <name type="scientific">Diploscapter pachys</name>
    <dbReference type="NCBI Taxonomy" id="2018661"/>
    <lineage>
        <taxon>Eukaryota</taxon>
        <taxon>Metazoa</taxon>
        <taxon>Ecdysozoa</taxon>
        <taxon>Nematoda</taxon>
        <taxon>Chromadorea</taxon>
        <taxon>Rhabditida</taxon>
        <taxon>Rhabditina</taxon>
        <taxon>Rhabditomorpha</taxon>
        <taxon>Rhabditoidea</taxon>
        <taxon>Rhabditidae</taxon>
        <taxon>Diploscapter</taxon>
    </lineage>
</organism>
<keyword evidence="3" id="KW-1185">Reference proteome</keyword>
<evidence type="ECO:0000313" key="2">
    <source>
        <dbReference type="EMBL" id="PAV82809.1"/>
    </source>
</evidence>
<sequence length="521" mass="57142">MAKVKVCIKLVDDNSVEDKTLAEIAPEGMTLDKLIEKKVASVGWADRKLVVKSAQLYDEDFKQFVDITEPFDSLVLLNMQRFEIHLNKAPEMNTILADITINGTVQQEQKLVLPPDSTVCGFILAATSMFCKDATDTTVNFVKYFDPDFNEFIDIEKPFENVPILFQNRYAISIVYAKIPTNLNSDSHHAESKVSNEPLVYDVAQPVKPASMPAKSAPPSSVTQKSWSQAHNQDAKGFSPSNKIEPPKFDNVSTSNDFAVNSNSVDRRNLNLNQTAEAVSSSSSRQSPSSFLSHNQTVLAIPRPPIRAASAAVANQPQQYQMQQQNQQNMSSHSYIPQVTYFAVYLFQPPVRFSQLPKDNPLLNEMKGRLAARGQASANAAALYGSPSDPFLISRTQQQASGASASALPTACLIPTPAPAPQPVKLPIAQVPLTASSTSSPAAPYRHNPAQQAIVNQIQQKQQQPAIRTIQPSFFLPTSTFTPAPFSIPVPASMPSTTTSNSTDPNPHFKPKVELIRFKEF</sequence>
<evidence type="ECO:0000256" key="1">
    <source>
        <dbReference type="SAM" id="MobiDB-lite"/>
    </source>
</evidence>
<dbReference type="AlphaFoldDB" id="A0A2A2L9C9"/>
<comment type="caution">
    <text evidence="2">The sequence shown here is derived from an EMBL/GenBank/DDBJ whole genome shotgun (WGS) entry which is preliminary data.</text>
</comment>
<protein>
    <submittedName>
        <fullName evidence="2">Uncharacterized protein</fullName>
    </submittedName>
</protein>
<reference evidence="2 3" key="1">
    <citation type="journal article" date="2017" name="Curr. Biol.">
        <title>Genome architecture and evolution of a unichromosomal asexual nematode.</title>
        <authorList>
            <person name="Fradin H."/>
            <person name="Zegar C."/>
            <person name="Gutwein M."/>
            <person name="Lucas J."/>
            <person name="Kovtun M."/>
            <person name="Corcoran D."/>
            <person name="Baugh L.R."/>
            <person name="Kiontke K."/>
            <person name="Gunsalus K."/>
            <person name="Fitch D.H."/>
            <person name="Piano F."/>
        </authorList>
    </citation>
    <scope>NUCLEOTIDE SEQUENCE [LARGE SCALE GENOMIC DNA]</scope>
    <source>
        <strain evidence="2">PF1309</strain>
    </source>
</reference>
<feature type="compositionally biased region" description="Low complexity" evidence="1">
    <location>
        <begin position="210"/>
        <end position="222"/>
    </location>
</feature>
<evidence type="ECO:0000313" key="3">
    <source>
        <dbReference type="Proteomes" id="UP000218231"/>
    </source>
</evidence>
<gene>
    <name evidence="2" type="ORF">WR25_21981</name>
</gene>
<feature type="compositionally biased region" description="Polar residues" evidence="1">
    <location>
        <begin position="223"/>
        <end position="232"/>
    </location>
</feature>
<name>A0A2A2L9C9_9BILA</name>
<dbReference type="EMBL" id="LIAE01007026">
    <property type="protein sequence ID" value="PAV82809.1"/>
    <property type="molecule type" value="Genomic_DNA"/>
</dbReference>
<feature type="compositionally biased region" description="Polar residues" evidence="1">
    <location>
        <begin position="251"/>
        <end position="266"/>
    </location>
</feature>
<accession>A0A2A2L9C9</accession>